<dbReference type="PRINTS" id="PR00778">
    <property type="entry name" value="HTHARSR"/>
</dbReference>
<proteinExistence type="predicted"/>
<dbReference type="EMBL" id="JBCITM010000001">
    <property type="protein sequence ID" value="MEN1759064.1"/>
    <property type="molecule type" value="Genomic_DNA"/>
</dbReference>
<evidence type="ECO:0000256" key="2">
    <source>
        <dbReference type="ARBA" id="ARBA00023125"/>
    </source>
</evidence>
<sequence>MMSDAIDKDRCGCNIIHEEAVSEVEDQMIADEHAQAMAVFFKVFGDATRLKILYALNLKELCVCDLSIVLGMTQSAISHQLKMLRTNRVVKSRKEGKVVYYSMDDDHIRRIFDQGLAHLSHLDDRTLPKEMTSDELTSP</sequence>
<dbReference type="PANTHER" id="PTHR43132">
    <property type="entry name" value="ARSENICAL RESISTANCE OPERON REPRESSOR ARSR-RELATED"/>
    <property type="match status" value="1"/>
</dbReference>
<dbReference type="Proteomes" id="UP001407405">
    <property type="component" value="Unassembled WGS sequence"/>
</dbReference>
<dbReference type="InterPro" id="IPR018334">
    <property type="entry name" value="ArsR_HTH"/>
</dbReference>
<evidence type="ECO:0000313" key="7">
    <source>
        <dbReference type="Proteomes" id="UP001407405"/>
    </source>
</evidence>
<dbReference type="InterPro" id="IPR001845">
    <property type="entry name" value="HTH_ArsR_DNA-bd_dom"/>
</dbReference>
<evidence type="ECO:0000256" key="4">
    <source>
        <dbReference type="ARBA" id="ARBA00043263"/>
    </source>
</evidence>
<dbReference type="Gene3D" id="1.10.10.10">
    <property type="entry name" value="Winged helix-like DNA-binding domain superfamily/Winged helix DNA-binding domain"/>
    <property type="match status" value="1"/>
</dbReference>
<dbReference type="InterPro" id="IPR036388">
    <property type="entry name" value="WH-like_DNA-bd_sf"/>
</dbReference>
<evidence type="ECO:0000259" key="5">
    <source>
        <dbReference type="PROSITE" id="PS50987"/>
    </source>
</evidence>
<dbReference type="PANTHER" id="PTHR43132:SF6">
    <property type="entry name" value="HTH-TYPE TRANSCRIPTIONAL REPRESSOR CZRA"/>
    <property type="match status" value="1"/>
</dbReference>
<dbReference type="NCBIfam" id="NF033788">
    <property type="entry name" value="HTH_metalloreg"/>
    <property type="match status" value="1"/>
</dbReference>
<name>A0ABU9VSD6_9CLOT</name>
<evidence type="ECO:0000256" key="3">
    <source>
        <dbReference type="ARBA" id="ARBA00023163"/>
    </source>
</evidence>
<protein>
    <submittedName>
        <fullName evidence="6">Metalloregulator ArsR/SmtB family transcription factor</fullName>
    </submittedName>
</protein>
<dbReference type="RefSeq" id="WP_343184445.1">
    <property type="nucleotide sequence ID" value="NZ_JBCITM010000001.1"/>
</dbReference>
<dbReference type="InterPro" id="IPR011991">
    <property type="entry name" value="ArsR-like_HTH"/>
</dbReference>
<dbReference type="PROSITE" id="PS00846">
    <property type="entry name" value="HTH_ARSR_1"/>
    <property type="match status" value="1"/>
</dbReference>
<keyword evidence="3" id="KW-0804">Transcription</keyword>
<comment type="caution">
    <text evidence="6">The sequence shown here is derived from an EMBL/GenBank/DDBJ whole genome shotgun (WGS) entry which is preliminary data.</text>
</comment>
<dbReference type="SMART" id="SM00418">
    <property type="entry name" value="HTH_ARSR"/>
    <property type="match status" value="1"/>
</dbReference>
<keyword evidence="4" id="KW-0105">Cadmium resistance</keyword>
<keyword evidence="7" id="KW-1185">Reference proteome</keyword>
<reference evidence="6 7" key="1">
    <citation type="submission" date="2024-04" db="EMBL/GenBank/DDBJ databases">
        <title>Genome sequencing and metabolic network reconstruction of aminoacids and betaine degradation by Anoxynatronum sibiricum.</title>
        <authorList>
            <person name="Detkova E.N."/>
            <person name="Boltjanskaja Y.V."/>
            <person name="Mardanov A.V."/>
            <person name="Kevbrin V."/>
        </authorList>
    </citation>
    <scope>NUCLEOTIDE SEQUENCE [LARGE SCALE GENOMIC DNA]</scope>
    <source>
        <strain evidence="6 7">Z-7981</strain>
    </source>
</reference>
<accession>A0ABU9VSD6</accession>
<dbReference type="InterPro" id="IPR036390">
    <property type="entry name" value="WH_DNA-bd_sf"/>
</dbReference>
<gene>
    <name evidence="6" type="ORF">AAIG11_01140</name>
</gene>
<keyword evidence="1" id="KW-0805">Transcription regulation</keyword>
<dbReference type="SUPFAM" id="SSF46785">
    <property type="entry name" value="Winged helix' DNA-binding domain"/>
    <property type="match status" value="1"/>
</dbReference>
<dbReference type="PROSITE" id="PS50987">
    <property type="entry name" value="HTH_ARSR_2"/>
    <property type="match status" value="1"/>
</dbReference>
<organism evidence="6 7">
    <name type="scientific">Anoxynatronum sibiricum</name>
    <dbReference type="NCBI Taxonomy" id="210623"/>
    <lineage>
        <taxon>Bacteria</taxon>
        <taxon>Bacillati</taxon>
        <taxon>Bacillota</taxon>
        <taxon>Clostridia</taxon>
        <taxon>Eubacteriales</taxon>
        <taxon>Clostridiaceae</taxon>
        <taxon>Anoxynatronum</taxon>
    </lineage>
</organism>
<evidence type="ECO:0000313" key="6">
    <source>
        <dbReference type="EMBL" id="MEN1759064.1"/>
    </source>
</evidence>
<dbReference type="CDD" id="cd00090">
    <property type="entry name" value="HTH_ARSR"/>
    <property type="match status" value="1"/>
</dbReference>
<evidence type="ECO:0000256" key="1">
    <source>
        <dbReference type="ARBA" id="ARBA00023015"/>
    </source>
</evidence>
<dbReference type="Pfam" id="PF01022">
    <property type="entry name" value="HTH_5"/>
    <property type="match status" value="1"/>
</dbReference>
<feature type="domain" description="HTH arsR-type" evidence="5">
    <location>
        <begin position="29"/>
        <end position="123"/>
    </location>
</feature>
<keyword evidence="2" id="KW-0238">DNA-binding</keyword>
<dbReference type="InterPro" id="IPR051011">
    <property type="entry name" value="Metal_resp_trans_reg"/>
</dbReference>